<dbReference type="PANTHER" id="PTHR10501">
    <property type="entry name" value="U1 SMALL NUCLEAR RIBONUCLEOPROTEIN A/U2 SMALL NUCLEAR RIBONUCLEOPROTEIN B"/>
    <property type="match status" value="1"/>
</dbReference>
<evidence type="ECO:0000256" key="1">
    <source>
        <dbReference type="ARBA" id="ARBA00022884"/>
    </source>
</evidence>
<feature type="non-terminal residue" evidence="2">
    <location>
        <position position="261"/>
    </location>
</feature>
<keyword evidence="1" id="KW-0694">RNA-binding</keyword>
<keyword evidence="3" id="KW-1185">Reference proteome</keyword>
<evidence type="ECO:0000313" key="3">
    <source>
        <dbReference type="Proteomes" id="UP000242287"/>
    </source>
</evidence>
<proteinExistence type="predicted"/>
<dbReference type="SUPFAM" id="SSF54928">
    <property type="entry name" value="RNA-binding domain, RBD"/>
    <property type="match status" value="1"/>
</dbReference>
<dbReference type="InterPro" id="IPR035979">
    <property type="entry name" value="RBD_domain_sf"/>
</dbReference>
<gene>
    <name evidence="2" type="ORF">AMATHDRAFT_148070</name>
</gene>
<evidence type="ECO:0008006" key="4">
    <source>
        <dbReference type="Google" id="ProtNLM"/>
    </source>
</evidence>
<name>A0A2A9NNE6_9AGAR</name>
<dbReference type="AlphaFoldDB" id="A0A2A9NNE6"/>
<evidence type="ECO:0000313" key="2">
    <source>
        <dbReference type="EMBL" id="PFH49250.1"/>
    </source>
</evidence>
<dbReference type="Gene3D" id="3.30.70.330">
    <property type="match status" value="1"/>
</dbReference>
<reference evidence="2 3" key="1">
    <citation type="submission" date="2014-02" db="EMBL/GenBank/DDBJ databases">
        <title>Transposable element dynamics among asymbiotic and ectomycorrhizal Amanita fungi.</title>
        <authorList>
            <consortium name="DOE Joint Genome Institute"/>
            <person name="Hess J."/>
            <person name="Skrede I."/>
            <person name="Wolfe B."/>
            <person name="LaButti K."/>
            <person name="Ohm R.A."/>
            <person name="Grigoriev I.V."/>
            <person name="Pringle A."/>
        </authorList>
    </citation>
    <scope>NUCLEOTIDE SEQUENCE [LARGE SCALE GENOMIC DNA]</scope>
    <source>
        <strain evidence="2 3">SKay4041</strain>
    </source>
</reference>
<dbReference type="Proteomes" id="UP000242287">
    <property type="component" value="Unassembled WGS sequence"/>
</dbReference>
<sequence>MQQPAIPNKSSFNPASQYHTAVQITSQTPYGPHIPFNSSSISNNGINNINGVNAPQNVPASSGASSTNVNGSNQEEICTIFVVGFPDDMQEREFQNMFTFSPGFEAATLKIPNKDNTTYSGNPARAYGGSNDPYNLVTVNQGGVVVDGGRDGTMSSWPPGDEASGAGHNAPPRKQIIGFAKFKTRPDALAAREVLQGKRIDMEKGAVLKAEMAKKNLHTKRGIGSIPTNNAVPSLTVGGAAALPGMGTNLHAFQQAAINGL</sequence>
<organism evidence="2 3">
    <name type="scientific">Amanita thiersii Skay4041</name>
    <dbReference type="NCBI Taxonomy" id="703135"/>
    <lineage>
        <taxon>Eukaryota</taxon>
        <taxon>Fungi</taxon>
        <taxon>Dikarya</taxon>
        <taxon>Basidiomycota</taxon>
        <taxon>Agaricomycotina</taxon>
        <taxon>Agaricomycetes</taxon>
        <taxon>Agaricomycetidae</taxon>
        <taxon>Agaricales</taxon>
        <taxon>Pluteineae</taxon>
        <taxon>Amanitaceae</taxon>
        <taxon>Amanita</taxon>
    </lineage>
</organism>
<dbReference type="STRING" id="703135.A0A2A9NNE6"/>
<dbReference type="GO" id="GO:0003723">
    <property type="term" value="F:RNA binding"/>
    <property type="evidence" value="ECO:0007669"/>
    <property type="project" value="UniProtKB-KW"/>
</dbReference>
<dbReference type="EMBL" id="KZ302035">
    <property type="protein sequence ID" value="PFH49250.1"/>
    <property type="molecule type" value="Genomic_DNA"/>
</dbReference>
<dbReference type="OrthoDB" id="431169at2759"/>
<dbReference type="InterPro" id="IPR012677">
    <property type="entry name" value="Nucleotide-bd_a/b_plait_sf"/>
</dbReference>
<protein>
    <recommendedName>
        <fullName evidence="4">RRM domain-containing protein</fullName>
    </recommendedName>
</protein>
<accession>A0A2A9NNE6</accession>